<dbReference type="PATRIC" id="fig|1267003.4.peg.539"/>
<dbReference type="EMBL" id="AZCZ01000016">
    <property type="protein sequence ID" value="KRK36762.1"/>
    <property type="molecule type" value="Genomic_DNA"/>
</dbReference>
<gene>
    <name evidence="6" type="ORF">FD07_GL000501</name>
</gene>
<dbReference type="InterPro" id="IPR001818">
    <property type="entry name" value="Pept_M10_metallopeptidase"/>
</dbReference>
<keyword evidence="4" id="KW-0862">Zinc</keyword>
<dbReference type="GO" id="GO:0031012">
    <property type="term" value="C:extracellular matrix"/>
    <property type="evidence" value="ECO:0007669"/>
    <property type="project" value="InterPro"/>
</dbReference>
<dbReference type="GO" id="GO:0008270">
    <property type="term" value="F:zinc ion binding"/>
    <property type="evidence" value="ECO:0007669"/>
    <property type="project" value="InterPro"/>
</dbReference>
<dbReference type="GO" id="GO:0006508">
    <property type="term" value="P:proteolysis"/>
    <property type="evidence" value="ECO:0007669"/>
    <property type="project" value="UniProtKB-KW"/>
</dbReference>
<dbReference type="Proteomes" id="UP000051176">
    <property type="component" value="Unassembled WGS sequence"/>
</dbReference>
<keyword evidence="1" id="KW-0645">Protease</keyword>
<organism evidence="6 7">
    <name type="scientific">Levilactobacillus parabrevis ATCC 53295</name>
    <dbReference type="NCBI Taxonomy" id="1267003"/>
    <lineage>
        <taxon>Bacteria</taxon>
        <taxon>Bacillati</taxon>
        <taxon>Bacillota</taxon>
        <taxon>Bacilli</taxon>
        <taxon>Lactobacillales</taxon>
        <taxon>Lactobacillaceae</taxon>
        <taxon>Levilactobacillus</taxon>
    </lineage>
</organism>
<evidence type="ECO:0000313" key="7">
    <source>
        <dbReference type="Proteomes" id="UP000051176"/>
    </source>
</evidence>
<evidence type="ECO:0000256" key="3">
    <source>
        <dbReference type="ARBA" id="ARBA00022801"/>
    </source>
</evidence>
<accession>A0A0R1H0M8</accession>
<reference evidence="6 7" key="1">
    <citation type="journal article" date="2015" name="Genome Announc.">
        <title>Expanding the biotechnology potential of lactobacilli through comparative genomics of 213 strains and associated genera.</title>
        <authorList>
            <person name="Sun Z."/>
            <person name="Harris H.M."/>
            <person name="McCann A."/>
            <person name="Guo C."/>
            <person name="Argimon S."/>
            <person name="Zhang W."/>
            <person name="Yang X."/>
            <person name="Jeffery I.B."/>
            <person name="Cooney J.C."/>
            <person name="Kagawa T.F."/>
            <person name="Liu W."/>
            <person name="Song Y."/>
            <person name="Salvetti E."/>
            <person name="Wrobel A."/>
            <person name="Rasinkangas P."/>
            <person name="Parkhill J."/>
            <person name="Rea M.C."/>
            <person name="O'Sullivan O."/>
            <person name="Ritari J."/>
            <person name="Douillard F.P."/>
            <person name="Paul Ross R."/>
            <person name="Yang R."/>
            <person name="Briner A.E."/>
            <person name="Felis G.E."/>
            <person name="de Vos W.M."/>
            <person name="Barrangou R."/>
            <person name="Klaenhammer T.R."/>
            <person name="Caufield P.W."/>
            <person name="Cui Y."/>
            <person name="Zhang H."/>
            <person name="O'Toole P.W."/>
        </authorList>
    </citation>
    <scope>NUCLEOTIDE SEQUENCE [LARGE SCALE GENOMIC DNA]</scope>
    <source>
        <strain evidence="6 7">ATCC 53295</strain>
    </source>
</reference>
<sequence>MKLQNNLLIFLLDPLRRKVYAIVNVTFWGIEEVSIMHRSHHLRIRSLLVAAASALLFAPAIATSTVTAQAASVNPSSATLKKSARYYRKHAKTLGKKYKLAFDAQTGLKKNGKATVYINTKDAKLKSSVKIAMNYWNKKLGKKEFVQGSKKHHTLTFSVSKAKATKNDQSDAWWTPGKKKLQVRWSYYQAETKNIGIAMTNQLNDAFYKKYAKTIEAKAKANLTAKGVTSTDSNYQTEFNAEAEAVEKSLPAYATLKNEVKGVNTVAKNGRMYEYASTIAHELGHVMGLNHSPKKSDLMYFESGSNNVYSYKKVNQGLSKYNPITKTDKNRAKLALKIYTAVH</sequence>
<evidence type="ECO:0000256" key="4">
    <source>
        <dbReference type="ARBA" id="ARBA00022833"/>
    </source>
</evidence>
<evidence type="ECO:0000256" key="2">
    <source>
        <dbReference type="ARBA" id="ARBA00022723"/>
    </source>
</evidence>
<dbReference type="AlphaFoldDB" id="A0A0R1H0M8"/>
<dbReference type="GO" id="GO:0004222">
    <property type="term" value="F:metalloendopeptidase activity"/>
    <property type="evidence" value="ECO:0007669"/>
    <property type="project" value="InterPro"/>
</dbReference>
<comment type="caution">
    <text evidence="6">The sequence shown here is derived from an EMBL/GenBank/DDBJ whole genome shotgun (WGS) entry which is preliminary data.</text>
</comment>
<dbReference type="SUPFAM" id="SSF55486">
    <property type="entry name" value="Metalloproteases ('zincins'), catalytic domain"/>
    <property type="match status" value="1"/>
</dbReference>
<protein>
    <recommendedName>
        <fullName evidence="5">Peptidase M10 metallopeptidase domain-containing protein</fullName>
    </recommendedName>
</protein>
<evidence type="ECO:0000259" key="5">
    <source>
        <dbReference type="Pfam" id="PF00413"/>
    </source>
</evidence>
<keyword evidence="7" id="KW-1185">Reference proteome</keyword>
<dbReference type="InterPro" id="IPR024079">
    <property type="entry name" value="MetalloPept_cat_dom_sf"/>
</dbReference>
<dbReference type="eggNOG" id="ENOG503011S">
    <property type="taxonomic scope" value="Bacteria"/>
</dbReference>
<keyword evidence="2" id="KW-0479">Metal-binding</keyword>
<evidence type="ECO:0000313" key="6">
    <source>
        <dbReference type="EMBL" id="KRK36762.1"/>
    </source>
</evidence>
<feature type="domain" description="Peptidase M10 metallopeptidase" evidence="5">
    <location>
        <begin position="129"/>
        <end position="301"/>
    </location>
</feature>
<dbReference type="Gene3D" id="3.40.390.10">
    <property type="entry name" value="Collagenase (Catalytic Domain)"/>
    <property type="match status" value="1"/>
</dbReference>
<proteinExistence type="predicted"/>
<dbReference type="Pfam" id="PF00413">
    <property type="entry name" value="Peptidase_M10"/>
    <property type="match status" value="1"/>
</dbReference>
<name>A0A0R1H0M8_9LACO</name>
<evidence type="ECO:0000256" key="1">
    <source>
        <dbReference type="ARBA" id="ARBA00022670"/>
    </source>
</evidence>
<dbReference type="STRING" id="357278.IV61_GL000616"/>
<keyword evidence="3" id="KW-0378">Hydrolase</keyword>